<name>A0A7W8CXF8_9FIRM</name>
<accession>A0A7W8CXF8</accession>
<organism evidence="1 2">
    <name type="scientific">Catenisphaera adipataccumulans</name>
    <dbReference type="NCBI Taxonomy" id="700500"/>
    <lineage>
        <taxon>Bacteria</taxon>
        <taxon>Bacillati</taxon>
        <taxon>Bacillota</taxon>
        <taxon>Erysipelotrichia</taxon>
        <taxon>Erysipelotrichales</taxon>
        <taxon>Erysipelotrichaceae</taxon>
        <taxon>Catenisphaera</taxon>
    </lineage>
</organism>
<dbReference type="Proteomes" id="UP000539953">
    <property type="component" value="Unassembled WGS sequence"/>
</dbReference>
<gene>
    <name evidence="1" type="ORF">HNQ47_001424</name>
</gene>
<reference evidence="1 2" key="1">
    <citation type="submission" date="2020-08" db="EMBL/GenBank/DDBJ databases">
        <title>Genomic Encyclopedia of Type Strains, Phase IV (KMG-IV): sequencing the most valuable type-strain genomes for metagenomic binning, comparative biology and taxonomic classification.</title>
        <authorList>
            <person name="Goeker M."/>
        </authorList>
    </citation>
    <scope>NUCLEOTIDE SEQUENCE [LARGE SCALE GENOMIC DNA]</scope>
    <source>
        <strain evidence="1 2">DSM 25799</strain>
    </source>
</reference>
<sequence>MTIIHLEPQEFTEKLFVYRAIVYARPFVLENHIAGMVYLFDGSDGDVYYLDRIYNAYRQEEIDRMDPQRRHADLYRKVALDACLTH</sequence>
<evidence type="ECO:0000313" key="1">
    <source>
        <dbReference type="EMBL" id="MBB5183402.1"/>
    </source>
</evidence>
<comment type="caution">
    <text evidence="1">The sequence shown here is derived from an EMBL/GenBank/DDBJ whole genome shotgun (WGS) entry which is preliminary data.</text>
</comment>
<evidence type="ECO:0000313" key="2">
    <source>
        <dbReference type="Proteomes" id="UP000539953"/>
    </source>
</evidence>
<dbReference type="RefSeq" id="WP_183328694.1">
    <property type="nucleotide sequence ID" value="NZ_JACHHK010000005.1"/>
</dbReference>
<protein>
    <submittedName>
        <fullName evidence="1">Uncharacterized protein</fullName>
    </submittedName>
</protein>
<dbReference type="EMBL" id="JACHHK010000005">
    <property type="protein sequence ID" value="MBB5183402.1"/>
    <property type="molecule type" value="Genomic_DNA"/>
</dbReference>
<proteinExistence type="predicted"/>
<dbReference type="AlphaFoldDB" id="A0A7W8CXF8"/>
<keyword evidence="2" id="KW-1185">Reference proteome</keyword>